<comment type="caution">
    <text evidence="2">The sequence shown here is derived from an EMBL/GenBank/DDBJ whole genome shotgun (WGS) entry which is preliminary data.</text>
</comment>
<sequence length="245" mass="28025">MSLRSLKSSNPVFSDYFWEDNNSGSRKMSVFGIFIKSFISILVISGIVAYIWKLSETGQSVRWFTLGGMLGAIVISIFISVRHHWAPLLVPLYVIAKGCFLGGFSAYAHNHFQELPYQAIGVTIVTFFVMLILYQTRIIVVTKRLRSVIITSVVSIMVVYLISWILSFFGIKSYIWATSWFAIGFNVLASIVASFSLLLDFDYIERYKGRAPKQKEWLATWGLLATLIWLYVEVLRLMQKLAIRF</sequence>
<protein>
    <submittedName>
        <fullName evidence="2">Bax inhibitor-1/YccA family protein</fullName>
    </submittedName>
</protein>
<dbReference type="InterPro" id="IPR010539">
    <property type="entry name" value="BaxI_1-like"/>
</dbReference>
<evidence type="ECO:0000313" key="3">
    <source>
        <dbReference type="Proteomes" id="UP001595812"/>
    </source>
</evidence>
<dbReference type="Pfam" id="PF12811">
    <property type="entry name" value="BaxI_1"/>
    <property type="match status" value="1"/>
</dbReference>
<proteinExistence type="predicted"/>
<feature type="transmembrane region" description="Helical" evidence="1">
    <location>
        <begin position="218"/>
        <end position="238"/>
    </location>
</feature>
<feature type="transmembrane region" description="Helical" evidence="1">
    <location>
        <begin position="30"/>
        <end position="51"/>
    </location>
</feature>
<dbReference type="Proteomes" id="UP001595812">
    <property type="component" value="Unassembled WGS sequence"/>
</dbReference>
<reference evidence="3" key="1">
    <citation type="journal article" date="2019" name="Int. J. Syst. Evol. Microbiol.">
        <title>The Global Catalogue of Microorganisms (GCM) 10K type strain sequencing project: providing services to taxonomists for standard genome sequencing and annotation.</title>
        <authorList>
            <consortium name="The Broad Institute Genomics Platform"/>
            <consortium name="The Broad Institute Genome Sequencing Center for Infectious Disease"/>
            <person name="Wu L."/>
            <person name="Ma J."/>
        </authorList>
    </citation>
    <scope>NUCLEOTIDE SEQUENCE [LARGE SCALE GENOMIC DNA]</scope>
    <source>
        <strain evidence="3">CECT 8979</strain>
    </source>
</reference>
<evidence type="ECO:0000256" key="1">
    <source>
        <dbReference type="SAM" id="Phobius"/>
    </source>
</evidence>
<keyword evidence="1" id="KW-0472">Membrane</keyword>
<dbReference type="PANTHER" id="PTHR41282:SF1">
    <property type="entry name" value="CONSERVED TRANSMEMBRANE PROTEIN-RELATED"/>
    <property type="match status" value="1"/>
</dbReference>
<feature type="transmembrane region" description="Helical" evidence="1">
    <location>
        <begin position="88"/>
        <end position="109"/>
    </location>
</feature>
<feature type="transmembrane region" description="Helical" evidence="1">
    <location>
        <begin position="115"/>
        <end position="136"/>
    </location>
</feature>
<dbReference type="PANTHER" id="PTHR41282">
    <property type="entry name" value="CONSERVED TRANSMEMBRANE PROTEIN-RELATED"/>
    <property type="match status" value="1"/>
</dbReference>
<feature type="transmembrane region" description="Helical" evidence="1">
    <location>
        <begin position="148"/>
        <end position="171"/>
    </location>
</feature>
<keyword evidence="3" id="KW-1185">Reference proteome</keyword>
<keyword evidence="1" id="KW-0812">Transmembrane</keyword>
<accession>A0ABV8AFG8</accession>
<organism evidence="2 3">
    <name type="scientific">Winogradskyella maritima</name>
    <dbReference type="NCBI Taxonomy" id="1517766"/>
    <lineage>
        <taxon>Bacteria</taxon>
        <taxon>Pseudomonadati</taxon>
        <taxon>Bacteroidota</taxon>
        <taxon>Flavobacteriia</taxon>
        <taxon>Flavobacteriales</taxon>
        <taxon>Flavobacteriaceae</taxon>
        <taxon>Winogradskyella</taxon>
    </lineage>
</organism>
<evidence type="ECO:0000313" key="2">
    <source>
        <dbReference type="EMBL" id="MFC3876618.1"/>
    </source>
</evidence>
<dbReference type="EMBL" id="JBHSAT010000004">
    <property type="protein sequence ID" value="MFC3876618.1"/>
    <property type="molecule type" value="Genomic_DNA"/>
</dbReference>
<name>A0ABV8AFG8_9FLAO</name>
<keyword evidence="1" id="KW-1133">Transmembrane helix</keyword>
<feature type="transmembrane region" description="Helical" evidence="1">
    <location>
        <begin position="63"/>
        <end position="81"/>
    </location>
</feature>
<gene>
    <name evidence="2" type="ORF">ACFOSX_05175</name>
</gene>
<feature type="transmembrane region" description="Helical" evidence="1">
    <location>
        <begin position="177"/>
        <end position="198"/>
    </location>
</feature>
<dbReference type="RefSeq" id="WP_386097691.1">
    <property type="nucleotide sequence ID" value="NZ_JBHSAT010000004.1"/>
</dbReference>